<sequence length="295" mass="33924">MKKPGYIYVLIHPSDPDLYKIGVTVLEPKKRLAQHNRELTKAAGLVVKETGQKWELKEYHPVPDPYFAERAFWATTPYSDIPYRGGVEVEKMRWEEVQRGLDAAKKAGLRSEQPAEQLPDWVYAYTASMHKRLEGRDITLLGYVKSMVSGRSDFQCSNGHKWHTRPILVAEGEGCPECGIGQRTPEEISQIINSGTIYLLTHPDKSGFIKIGIERNSPQEVYRENPFGDWEIHRYRNVEEMELGKKLIWELLGRPLPHDCEPIEIELKQAEEAFRKLHYAIQAEIATEEKAKRAV</sequence>
<proteinExistence type="predicted"/>
<evidence type="ECO:0000313" key="2">
    <source>
        <dbReference type="EMBL" id="PZP53574.1"/>
    </source>
</evidence>
<protein>
    <recommendedName>
        <fullName evidence="1">Bacteriophage T5 Orf172 DNA-binding domain-containing protein</fullName>
    </recommendedName>
</protein>
<comment type="caution">
    <text evidence="2">The sequence shown here is derived from an EMBL/GenBank/DDBJ whole genome shotgun (WGS) entry which is preliminary data.</text>
</comment>
<organism evidence="2 3">
    <name type="scientific">Micavibrio aeruginosavorus</name>
    <dbReference type="NCBI Taxonomy" id="349221"/>
    <lineage>
        <taxon>Bacteria</taxon>
        <taxon>Pseudomonadati</taxon>
        <taxon>Bdellovibrionota</taxon>
        <taxon>Bdellovibrionia</taxon>
        <taxon>Bdellovibrionales</taxon>
        <taxon>Pseudobdellovibrionaceae</taxon>
        <taxon>Micavibrio</taxon>
    </lineage>
</organism>
<dbReference type="InterPro" id="IPR018306">
    <property type="entry name" value="Phage_T5_Orf172_DNA-bd"/>
</dbReference>
<evidence type="ECO:0000259" key="1">
    <source>
        <dbReference type="Pfam" id="PF10544"/>
    </source>
</evidence>
<gene>
    <name evidence="2" type="ORF">DI586_10870</name>
</gene>
<evidence type="ECO:0000313" key="3">
    <source>
        <dbReference type="Proteomes" id="UP000249739"/>
    </source>
</evidence>
<feature type="domain" description="Bacteriophage T5 Orf172 DNA-binding" evidence="1">
    <location>
        <begin position="5"/>
        <end position="74"/>
    </location>
</feature>
<dbReference type="AlphaFoldDB" id="A0A2W5FGX9"/>
<dbReference type="EMBL" id="QFOT01000174">
    <property type="protein sequence ID" value="PZP53574.1"/>
    <property type="molecule type" value="Genomic_DNA"/>
</dbReference>
<dbReference type="Pfam" id="PF10544">
    <property type="entry name" value="T5orf172"/>
    <property type="match status" value="1"/>
</dbReference>
<name>A0A2W5FGX9_9BACT</name>
<reference evidence="2 3" key="1">
    <citation type="submission" date="2017-08" db="EMBL/GenBank/DDBJ databases">
        <title>Infants hospitalized years apart are colonized by the same room-sourced microbial strains.</title>
        <authorList>
            <person name="Brooks B."/>
            <person name="Olm M.R."/>
            <person name="Firek B.A."/>
            <person name="Baker R."/>
            <person name="Thomas B.C."/>
            <person name="Morowitz M.J."/>
            <person name="Banfield J.F."/>
        </authorList>
    </citation>
    <scope>NUCLEOTIDE SEQUENCE [LARGE SCALE GENOMIC DNA]</scope>
    <source>
        <strain evidence="2">S2_006_000_R2_64</strain>
    </source>
</reference>
<accession>A0A2W5FGX9</accession>
<dbReference type="Proteomes" id="UP000249739">
    <property type="component" value="Unassembled WGS sequence"/>
</dbReference>